<accession>A0A9W9IKF9</accession>
<evidence type="ECO:0000313" key="3">
    <source>
        <dbReference type="Proteomes" id="UP001146351"/>
    </source>
</evidence>
<reference evidence="2" key="1">
    <citation type="submission" date="2022-11" db="EMBL/GenBank/DDBJ databases">
        <authorList>
            <person name="Petersen C."/>
        </authorList>
    </citation>
    <scope>NUCLEOTIDE SEQUENCE</scope>
    <source>
        <strain evidence="2">IBT 21917</strain>
    </source>
</reference>
<gene>
    <name evidence="2" type="ORF">N7492_003365</name>
</gene>
<dbReference type="EMBL" id="JAPQKO010000002">
    <property type="protein sequence ID" value="KAJ5180155.1"/>
    <property type="molecule type" value="Genomic_DNA"/>
</dbReference>
<name>A0A9W9IKF9_9EURO</name>
<evidence type="ECO:0000256" key="1">
    <source>
        <dbReference type="SAM" id="MobiDB-lite"/>
    </source>
</evidence>
<dbReference type="AlphaFoldDB" id="A0A9W9IKF9"/>
<feature type="region of interest" description="Disordered" evidence="1">
    <location>
        <begin position="1"/>
        <end position="63"/>
    </location>
</feature>
<sequence length="63" mass="6849">MRARKPAKPEAQNPALGSRAANHRPVATGGRANAEPSRVRHSLSCSVRRDSRPKCQAHPLDPE</sequence>
<evidence type="ECO:0000313" key="2">
    <source>
        <dbReference type="EMBL" id="KAJ5180155.1"/>
    </source>
</evidence>
<keyword evidence="3" id="KW-1185">Reference proteome</keyword>
<reference evidence="2" key="2">
    <citation type="journal article" date="2023" name="IMA Fungus">
        <title>Comparative genomic study of the Penicillium genus elucidates a diverse pangenome and 15 lateral gene transfer events.</title>
        <authorList>
            <person name="Petersen C."/>
            <person name="Sorensen T."/>
            <person name="Nielsen M.R."/>
            <person name="Sondergaard T.E."/>
            <person name="Sorensen J.L."/>
            <person name="Fitzpatrick D.A."/>
            <person name="Frisvad J.C."/>
            <person name="Nielsen K.L."/>
        </authorList>
    </citation>
    <scope>NUCLEOTIDE SEQUENCE</scope>
    <source>
        <strain evidence="2">IBT 21917</strain>
    </source>
</reference>
<proteinExistence type="predicted"/>
<dbReference type="Proteomes" id="UP001146351">
    <property type="component" value="Unassembled WGS sequence"/>
</dbReference>
<protein>
    <submittedName>
        <fullName evidence="2">Uncharacterized protein</fullName>
    </submittedName>
</protein>
<comment type="caution">
    <text evidence="2">The sequence shown here is derived from an EMBL/GenBank/DDBJ whole genome shotgun (WGS) entry which is preliminary data.</text>
</comment>
<organism evidence="2 3">
    <name type="scientific">Penicillium capsulatum</name>
    <dbReference type="NCBI Taxonomy" id="69766"/>
    <lineage>
        <taxon>Eukaryota</taxon>
        <taxon>Fungi</taxon>
        <taxon>Dikarya</taxon>
        <taxon>Ascomycota</taxon>
        <taxon>Pezizomycotina</taxon>
        <taxon>Eurotiomycetes</taxon>
        <taxon>Eurotiomycetidae</taxon>
        <taxon>Eurotiales</taxon>
        <taxon>Aspergillaceae</taxon>
        <taxon>Penicillium</taxon>
    </lineage>
</organism>